<evidence type="ECO:0000256" key="1">
    <source>
        <dbReference type="SAM" id="Phobius"/>
    </source>
</evidence>
<protein>
    <submittedName>
        <fullName evidence="2">Uncharacterized protein</fullName>
    </submittedName>
</protein>
<reference evidence="2" key="1">
    <citation type="journal article" date="2020" name="Stud. Mycol.">
        <title>101 Dothideomycetes genomes: a test case for predicting lifestyles and emergence of pathogens.</title>
        <authorList>
            <person name="Haridas S."/>
            <person name="Albert R."/>
            <person name="Binder M."/>
            <person name="Bloem J."/>
            <person name="Labutti K."/>
            <person name="Salamov A."/>
            <person name="Andreopoulos B."/>
            <person name="Baker S."/>
            <person name="Barry K."/>
            <person name="Bills G."/>
            <person name="Bluhm B."/>
            <person name="Cannon C."/>
            <person name="Castanera R."/>
            <person name="Culley D."/>
            <person name="Daum C."/>
            <person name="Ezra D."/>
            <person name="Gonzalez J."/>
            <person name="Henrissat B."/>
            <person name="Kuo A."/>
            <person name="Liang C."/>
            <person name="Lipzen A."/>
            <person name="Lutzoni F."/>
            <person name="Magnuson J."/>
            <person name="Mondo S."/>
            <person name="Nolan M."/>
            <person name="Ohm R."/>
            <person name="Pangilinan J."/>
            <person name="Park H.-J."/>
            <person name="Ramirez L."/>
            <person name="Alfaro M."/>
            <person name="Sun H."/>
            <person name="Tritt A."/>
            <person name="Yoshinaga Y."/>
            <person name="Zwiers L.-H."/>
            <person name="Turgeon B."/>
            <person name="Goodwin S."/>
            <person name="Spatafora J."/>
            <person name="Crous P."/>
            <person name="Grigoriev I."/>
        </authorList>
    </citation>
    <scope>NUCLEOTIDE SEQUENCE</scope>
    <source>
        <strain evidence="2">CBS 175.79</strain>
    </source>
</reference>
<dbReference type="EMBL" id="ML978069">
    <property type="protein sequence ID" value="KAF2015786.1"/>
    <property type="molecule type" value="Genomic_DNA"/>
</dbReference>
<dbReference type="RefSeq" id="XP_033384125.1">
    <property type="nucleotide sequence ID" value="XM_033527898.1"/>
</dbReference>
<evidence type="ECO:0000313" key="2">
    <source>
        <dbReference type="EMBL" id="KAF2015786.1"/>
    </source>
</evidence>
<accession>A0A6A5XSA9</accession>
<sequence length="63" mass="6906">MTVSALGIRTGSLLLNDTARSPSMSGDAVLHTINYRLRLNYRIAPLSTIAIVLHAVWGTPWRS</sequence>
<dbReference type="AlphaFoldDB" id="A0A6A5XSA9"/>
<name>A0A6A5XSA9_9PLEO</name>
<keyword evidence="1" id="KW-0812">Transmembrane</keyword>
<feature type="transmembrane region" description="Helical" evidence="1">
    <location>
        <begin position="39"/>
        <end position="57"/>
    </location>
</feature>
<proteinExistence type="predicted"/>
<organism evidence="2 3">
    <name type="scientific">Aaosphaeria arxii CBS 175.79</name>
    <dbReference type="NCBI Taxonomy" id="1450172"/>
    <lineage>
        <taxon>Eukaryota</taxon>
        <taxon>Fungi</taxon>
        <taxon>Dikarya</taxon>
        <taxon>Ascomycota</taxon>
        <taxon>Pezizomycotina</taxon>
        <taxon>Dothideomycetes</taxon>
        <taxon>Pleosporomycetidae</taxon>
        <taxon>Pleosporales</taxon>
        <taxon>Pleosporales incertae sedis</taxon>
        <taxon>Aaosphaeria</taxon>
    </lineage>
</organism>
<keyword evidence="3" id="KW-1185">Reference proteome</keyword>
<dbReference type="Proteomes" id="UP000799778">
    <property type="component" value="Unassembled WGS sequence"/>
</dbReference>
<dbReference type="GeneID" id="54285295"/>
<keyword evidence="1" id="KW-0472">Membrane</keyword>
<gene>
    <name evidence="2" type="ORF">BU24DRAFT_422103</name>
</gene>
<evidence type="ECO:0000313" key="3">
    <source>
        <dbReference type="Proteomes" id="UP000799778"/>
    </source>
</evidence>
<keyword evidence="1" id="KW-1133">Transmembrane helix</keyword>